<dbReference type="InterPro" id="IPR000504">
    <property type="entry name" value="RRM_dom"/>
</dbReference>
<accession>A0A238FQ64</accession>
<evidence type="ECO:0000256" key="2">
    <source>
        <dbReference type="PROSITE-ProRule" id="PRU00176"/>
    </source>
</evidence>
<sequence length="299" mass="32266">MSTMNLDKPLDEIIATKKKSRSSKPRAAPRAPRAAAAPAQQQGGARGPRAQQHAAAAAHSNAGASASAGIQGIGDKIVISNLPLDVNEQQVRELFTSTVGPIISASMAYDAHGRSKGTATIHFRKAADATKAFQQYNKRLIDNSGNEHRATGSRPGRAPEVRPLLGPIDGLIRNERTPGQGRQRVCTRSAFASPKLAISKAPQSRRRRYKAKFTRSIAEGFSSTLSAEWSWLSASPSTHPGDPKARQVSRNEDSVRCCHSVEGVSEVEMLHVTPHSFLSRLDYRIDTRTLLVPRAPVDG</sequence>
<dbReference type="GO" id="GO:0005634">
    <property type="term" value="C:nucleus"/>
    <property type="evidence" value="ECO:0007669"/>
    <property type="project" value="TreeGrafter"/>
</dbReference>
<feature type="region of interest" description="Disordered" evidence="3">
    <location>
        <begin position="1"/>
        <end position="60"/>
    </location>
</feature>
<name>A0A238FQ64_9BASI</name>
<feature type="compositionally biased region" description="Low complexity" evidence="3">
    <location>
        <begin position="25"/>
        <end position="60"/>
    </location>
</feature>
<evidence type="ECO:0000259" key="4">
    <source>
        <dbReference type="PROSITE" id="PS50102"/>
    </source>
</evidence>
<dbReference type="STRING" id="269621.A0A238FQ64"/>
<protein>
    <submittedName>
        <fullName evidence="5">BQ2448_6575 protein</fullName>
    </submittedName>
</protein>
<dbReference type="InterPro" id="IPR035979">
    <property type="entry name" value="RBD_domain_sf"/>
</dbReference>
<evidence type="ECO:0000313" key="5">
    <source>
        <dbReference type="EMBL" id="SCV74143.1"/>
    </source>
</evidence>
<keyword evidence="1 2" id="KW-0694">RNA-binding</keyword>
<gene>
    <name evidence="5" type="ORF">BQ2448_6575</name>
</gene>
<dbReference type="OrthoDB" id="346839at2759"/>
<dbReference type="SUPFAM" id="SSF54928">
    <property type="entry name" value="RNA-binding domain, RBD"/>
    <property type="match status" value="1"/>
</dbReference>
<dbReference type="Gene3D" id="3.30.70.330">
    <property type="match status" value="1"/>
</dbReference>
<evidence type="ECO:0000256" key="1">
    <source>
        <dbReference type="ARBA" id="ARBA00022884"/>
    </source>
</evidence>
<reference evidence="6" key="1">
    <citation type="submission" date="2016-09" db="EMBL/GenBank/DDBJ databases">
        <authorList>
            <person name="Jeantristanb JTB J.-T."/>
            <person name="Ricardo R."/>
        </authorList>
    </citation>
    <scope>NUCLEOTIDE SEQUENCE [LARGE SCALE GENOMIC DNA]</scope>
</reference>
<evidence type="ECO:0000256" key="3">
    <source>
        <dbReference type="SAM" id="MobiDB-lite"/>
    </source>
</evidence>
<dbReference type="InterPro" id="IPR051229">
    <property type="entry name" value="ALYREF_mRNA_export"/>
</dbReference>
<dbReference type="PANTHER" id="PTHR19965:SF35">
    <property type="entry name" value="RNA ANNEALING PROTEIN YRA1"/>
    <property type="match status" value="1"/>
</dbReference>
<organism evidence="5 6">
    <name type="scientific">Microbotryum intermedium</name>
    <dbReference type="NCBI Taxonomy" id="269621"/>
    <lineage>
        <taxon>Eukaryota</taxon>
        <taxon>Fungi</taxon>
        <taxon>Dikarya</taxon>
        <taxon>Basidiomycota</taxon>
        <taxon>Pucciniomycotina</taxon>
        <taxon>Microbotryomycetes</taxon>
        <taxon>Microbotryales</taxon>
        <taxon>Microbotryaceae</taxon>
        <taxon>Microbotryum</taxon>
    </lineage>
</organism>
<dbReference type="SMART" id="SM00360">
    <property type="entry name" value="RRM"/>
    <property type="match status" value="1"/>
</dbReference>
<feature type="region of interest" description="Disordered" evidence="3">
    <location>
        <begin position="144"/>
        <end position="164"/>
    </location>
</feature>
<dbReference type="PANTHER" id="PTHR19965">
    <property type="entry name" value="RNA AND EXPORT FACTOR BINDING PROTEIN"/>
    <property type="match status" value="1"/>
</dbReference>
<dbReference type="Proteomes" id="UP000198372">
    <property type="component" value="Unassembled WGS sequence"/>
</dbReference>
<dbReference type="PROSITE" id="PS50102">
    <property type="entry name" value="RRM"/>
    <property type="match status" value="1"/>
</dbReference>
<dbReference type="AlphaFoldDB" id="A0A238FQ64"/>
<feature type="domain" description="RRM" evidence="4">
    <location>
        <begin position="75"/>
        <end position="155"/>
    </location>
</feature>
<dbReference type="Pfam" id="PF00076">
    <property type="entry name" value="RRM_1"/>
    <property type="match status" value="1"/>
</dbReference>
<dbReference type="EMBL" id="FMSP01000020">
    <property type="protein sequence ID" value="SCV74143.1"/>
    <property type="molecule type" value="Genomic_DNA"/>
</dbReference>
<proteinExistence type="predicted"/>
<keyword evidence="6" id="KW-1185">Reference proteome</keyword>
<dbReference type="InterPro" id="IPR012677">
    <property type="entry name" value="Nucleotide-bd_a/b_plait_sf"/>
</dbReference>
<evidence type="ECO:0000313" key="6">
    <source>
        <dbReference type="Proteomes" id="UP000198372"/>
    </source>
</evidence>
<dbReference type="GO" id="GO:0003729">
    <property type="term" value="F:mRNA binding"/>
    <property type="evidence" value="ECO:0007669"/>
    <property type="project" value="TreeGrafter"/>
</dbReference>